<name>A0A9D1HNL8_9FIRM</name>
<gene>
    <name evidence="2" type="ORF">IAD15_07320</name>
</gene>
<proteinExistence type="predicted"/>
<evidence type="ECO:0000313" key="2">
    <source>
        <dbReference type="EMBL" id="HIU13860.1"/>
    </source>
</evidence>
<dbReference type="AlphaFoldDB" id="A0A9D1HNL8"/>
<reference evidence="2" key="1">
    <citation type="submission" date="2020-10" db="EMBL/GenBank/DDBJ databases">
        <authorList>
            <person name="Gilroy R."/>
        </authorList>
    </citation>
    <scope>NUCLEOTIDE SEQUENCE</scope>
    <source>
        <strain evidence="2">CHK195-11698</strain>
    </source>
</reference>
<feature type="transmembrane region" description="Helical" evidence="1">
    <location>
        <begin position="129"/>
        <end position="147"/>
    </location>
</feature>
<feature type="transmembrane region" description="Helical" evidence="1">
    <location>
        <begin position="97"/>
        <end position="117"/>
    </location>
</feature>
<dbReference type="EMBL" id="DVMJ01000060">
    <property type="protein sequence ID" value="HIU13860.1"/>
    <property type="molecule type" value="Genomic_DNA"/>
</dbReference>
<keyword evidence="1" id="KW-0472">Membrane</keyword>
<accession>A0A9D1HNL8</accession>
<evidence type="ECO:0000256" key="1">
    <source>
        <dbReference type="SAM" id="Phobius"/>
    </source>
</evidence>
<sequence>MVFGVLTGLGIPLDHQEVRSRSLSRIVAVSVMMLLIMTLEIYHQIHLADFPFPRYAIQQFPLWIAFVFRPLFYIGLGMLIMEGLLFQRSIQHHLPWLKWLGVALTGVTILSGLWILLGFERSLMFLKIYAIPEVFTVGGILLGCGLHSQRRQAKGYMEYLT</sequence>
<keyword evidence="1" id="KW-1133">Transmembrane helix</keyword>
<feature type="transmembrane region" description="Helical" evidence="1">
    <location>
        <begin position="23"/>
        <end position="42"/>
    </location>
</feature>
<comment type="caution">
    <text evidence="2">The sequence shown here is derived from an EMBL/GenBank/DDBJ whole genome shotgun (WGS) entry which is preliminary data.</text>
</comment>
<feature type="transmembrane region" description="Helical" evidence="1">
    <location>
        <begin position="62"/>
        <end position="85"/>
    </location>
</feature>
<evidence type="ECO:0000313" key="3">
    <source>
        <dbReference type="Proteomes" id="UP000824175"/>
    </source>
</evidence>
<reference evidence="2" key="2">
    <citation type="journal article" date="2021" name="PeerJ">
        <title>Extensive microbial diversity within the chicken gut microbiome revealed by metagenomics and culture.</title>
        <authorList>
            <person name="Gilroy R."/>
            <person name="Ravi A."/>
            <person name="Getino M."/>
            <person name="Pursley I."/>
            <person name="Horton D.L."/>
            <person name="Alikhan N.F."/>
            <person name="Baker D."/>
            <person name="Gharbi K."/>
            <person name="Hall N."/>
            <person name="Watson M."/>
            <person name="Adriaenssens E.M."/>
            <person name="Foster-Nyarko E."/>
            <person name="Jarju S."/>
            <person name="Secka A."/>
            <person name="Antonio M."/>
            <person name="Oren A."/>
            <person name="Chaudhuri R.R."/>
            <person name="La Ragione R."/>
            <person name="Hildebrand F."/>
            <person name="Pallen M.J."/>
        </authorList>
    </citation>
    <scope>NUCLEOTIDE SEQUENCE</scope>
    <source>
        <strain evidence="2">CHK195-11698</strain>
    </source>
</reference>
<keyword evidence="1" id="KW-0812">Transmembrane</keyword>
<dbReference type="Proteomes" id="UP000824175">
    <property type="component" value="Unassembled WGS sequence"/>
</dbReference>
<protein>
    <submittedName>
        <fullName evidence="2">Uncharacterized protein</fullName>
    </submittedName>
</protein>
<organism evidence="2 3">
    <name type="scientific">Candidatus Fimiplasma intestinipullorum</name>
    <dbReference type="NCBI Taxonomy" id="2840825"/>
    <lineage>
        <taxon>Bacteria</taxon>
        <taxon>Bacillati</taxon>
        <taxon>Bacillota</taxon>
        <taxon>Clostridia</taxon>
        <taxon>Eubacteriales</taxon>
        <taxon>Candidatus Fimiplasma</taxon>
    </lineage>
</organism>